<keyword evidence="1" id="KW-0472">Membrane</keyword>
<dbReference type="Pfam" id="PF12704">
    <property type="entry name" value="MacB_PCD"/>
    <property type="match status" value="1"/>
</dbReference>
<keyword evidence="4" id="KW-1185">Reference proteome</keyword>
<dbReference type="AlphaFoldDB" id="A0A6P1MMW3"/>
<dbReference type="GO" id="GO:0022857">
    <property type="term" value="F:transmembrane transporter activity"/>
    <property type="evidence" value="ECO:0007669"/>
    <property type="project" value="TreeGrafter"/>
</dbReference>
<organism evidence="3 4">
    <name type="scientific">Aminipila terrae</name>
    <dbReference type="NCBI Taxonomy" id="2697030"/>
    <lineage>
        <taxon>Bacteria</taxon>
        <taxon>Bacillati</taxon>
        <taxon>Bacillota</taxon>
        <taxon>Clostridia</taxon>
        <taxon>Peptostreptococcales</taxon>
        <taxon>Anaerovoracaceae</taxon>
        <taxon>Aminipila</taxon>
    </lineage>
</organism>
<dbReference type="PANTHER" id="PTHR30572">
    <property type="entry name" value="MEMBRANE COMPONENT OF TRANSPORTER-RELATED"/>
    <property type="match status" value="1"/>
</dbReference>
<feature type="domain" description="MacB-like periplasmic core" evidence="2">
    <location>
        <begin position="21"/>
        <end position="222"/>
    </location>
</feature>
<evidence type="ECO:0000313" key="4">
    <source>
        <dbReference type="Proteomes" id="UP000463883"/>
    </source>
</evidence>
<gene>
    <name evidence="3" type="ORF">Ami3637_11850</name>
</gene>
<dbReference type="PANTHER" id="PTHR30572:SF4">
    <property type="entry name" value="ABC TRANSPORTER PERMEASE YTRF"/>
    <property type="match status" value="1"/>
</dbReference>
<keyword evidence="1" id="KW-1133">Transmembrane helix</keyword>
<keyword evidence="1" id="KW-0812">Transmembrane</keyword>
<dbReference type="GO" id="GO:0005886">
    <property type="term" value="C:plasma membrane"/>
    <property type="evidence" value="ECO:0007669"/>
    <property type="project" value="TreeGrafter"/>
</dbReference>
<proteinExistence type="predicted"/>
<dbReference type="Proteomes" id="UP000463883">
    <property type="component" value="Chromosome"/>
</dbReference>
<protein>
    <recommendedName>
        <fullName evidence="2">MacB-like periplasmic core domain-containing protein</fullName>
    </recommendedName>
</protein>
<accession>A0A6P1MMW3</accession>
<dbReference type="KEGG" id="amic:Ami3637_11850"/>
<dbReference type="InterPro" id="IPR050250">
    <property type="entry name" value="Macrolide_Exporter_MacB"/>
</dbReference>
<dbReference type="EMBL" id="CP047591">
    <property type="protein sequence ID" value="QHI73006.1"/>
    <property type="molecule type" value="Genomic_DNA"/>
</dbReference>
<name>A0A6P1MMW3_9FIRM</name>
<evidence type="ECO:0000259" key="2">
    <source>
        <dbReference type="Pfam" id="PF12704"/>
    </source>
</evidence>
<dbReference type="RefSeq" id="WP_162362773.1">
    <property type="nucleotide sequence ID" value="NZ_CP047591.1"/>
</dbReference>
<reference evidence="3 4" key="1">
    <citation type="submission" date="2020-01" db="EMBL/GenBank/DDBJ databases">
        <title>Genomic analysis of Aminipila sp. CBA3637.</title>
        <authorList>
            <person name="Kim Y.B."/>
            <person name="Roh S.W."/>
        </authorList>
    </citation>
    <scope>NUCLEOTIDE SEQUENCE [LARGE SCALE GENOMIC DNA]</scope>
    <source>
        <strain evidence="3 4">CBA3637</strain>
    </source>
</reference>
<dbReference type="InterPro" id="IPR025857">
    <property type="entry name" value="MacB_PCD"/>
</dbReference>
<evidence type="ECO:0000256" key="1">
    <source>
        <dbReference type="SAM" id="Phobius"/>
    </source>
</evidence>
<sequence>MLIIENLFLAIAGLKTNKMRSLLTMLGIIIGISSVIAIVSVGDSISASIEKDMKAMGMENISVDVRRKTDDNQVNFNDDEKPTAEDLLSLTDIKNFQDKFKDKIKTLSFTQDGGSGEIRIGRKTENVYIQGTNYGYSIQKKVKVINGRYLENKDVERVRKVAVIPREMAESIEKEGDEALGSEIKVFVEDKLATYLVVGIYDNGSKNKGLVAGDLRKWLPFTFRHQLRVS</sequence>
<evidence type="ECO:0000313" key="3">
    <source>
        <dbReference type="EMBL" id="QHI73006.1"/>
    </source>
</evidence>
<feature type="transmembrane region" description="Helical" evidence="1">
    <location>
        <begin position="21"/>
        <end position="42"/>
    </location>
</feature>